<dbReference type="GO" id="GO:0005737">
    <property type="term" value="C:cytoplasm"/>
    <property type="evidence" value="ECO:0007669"/>
    <property type="project" value="TreeGrafter"/>
</dbReference>
<keyword evidence="4" id="KW-1185">Reference proteome</keyword>
<evidence type="ECO:0000313" key="4">
    <source>
        <dbReference type="Proteomes" id="UP000192418"/>
    </source>
</evidence>
<dbReference type="InterPro" id="IPR050126">
    <property type="entry name" value="Ap4A_hydrolase"/>
</dbReference>
<dbReference type="SUPFAM" id="SSF56300">
    <property type="entry name" value="Metallo-dependent phosphatases"/>
    <property type="match status" value="1"/>
</dbReference>
<dbReference type="OrthoDB" id="9813918at2"/>
<organism evidence="3 4">
    <name type="scientific">Desulfocicer vacuolatum DSM 3385</name>
    <dbReference type="NCBI Taxonomy" id="1121400"/>
    <lineage>
        <taxon>Bacteria</taxon>
        <taxon>Pseudomonadati</taxon>
        <taxon>Thermodesulfobacteriota</taxon>
        <taxon>Desulfobacteria</taxon>
        <taxon>Desulfobacterales</taxon>
        <taxon>Desulfobacteraceae</taxon>
        <taxon>Desulfocicer</taxon>
    </lineage>
</organism>
<proteinExistence type="inferred from homology"/>
<accession>A0A1W2EDX7</accession>
<dbReference type="AlphaFoldDB" id="A0A1W2EDX7"/>
<dbReference type="Pfam" id="PF12850">
    <property type="entry name" value="Metallophos_2"/>
    <property type="match status" value="1"/>
</dbReference>
<dbReference type="GO" id="GO:0016791">
    <property type="term" value="F:phosphatase activity"/>
    <property type="evidence" value="ECO:0007669"/>
    <property type="project" value="TreeGrafter"/>
</dbReference>
<dbReference type="EMBL" id="FWXY01000029">
    <property type="protein sequence ID" value="SMD07602.1"/>
    <property type="molecule type" value="Genomic_DNA"/>
</dbReference>
<dbReference type="PIRSF" id="PIRSF000883">
    <property type="entry name" value="Pesterase_MJ0912"/>
    <property type="match status" value="1"/>
</dbReference>
<dbReference type="Proteomes" id="UP000192418">
    <property type="component" value="Unassembled WGS sequence"/>
</dbReference>
<sequence length="244" mass="27427">MRIAVFSDIHSNQEALRAFMEHAARQGIDRYVCLGDLVGYGANPNRCIDLVQSLPGISFIKGNHDNAATGNTSNMNTRADKSMAWTRQRLSGNNIIFLKKMDTVIKQGNLTFCHATPYNPLTWAYITKRKVISKTFARSRAKIIFTGHTHAPSAITRKNFFCVYIKNPKNNSVLPAATQKRQIFNCGSIGQPRDGDPRASYLIYDAKAQLIEFHRVPYDHDKAARKIMDAGLPHYLATRLLKGE</sequence>
<name>A0A1W2EDX7_9BACT</name>
<evidence type="ECO:0000259" key="2">
    <source>
        <dbReference type="Pfam" id="PF12850"/>
    </source>
</evidence>
<protein>
    <submittedName>
        <fullName evidence="3">Predicted phosphodiesterase</fullName>
    </submittedName>
</protein>
<comment type="similarity">
    <text evidence="1">Belongs to the metallophosphoesterase superfamily. YfcE family.</text>
</comment>
<dbReference type="PANTHER" id="PTHR42850">
    <property type="entry name" value="METALLOPHOSPHOESTERASE"/>
    <property type="match status" value="1"/>
</dbReference>
<gene>
    <name evidence="3" type="ORF">SAMN02746065_12912</name>
</gene>
<feature type="domain" description="Calcineurin-like phosphoesterase" evidence="2">
    <location>
        <begin position="1"/>
        <end position="207"/>
    </location>
</feature>
<dbReference type="CDD" id="cd00838">
    <property type="entry name" value="MPP_superfamily"/>
    <property type="match status" value="1"/>
</dbReference>
<dbReference type="Gene3D" id="3.60.21.10">
    <property type="match status" value="1"/>
</dbReference>
<dbReference type="InterPro" id="IPR024654">
    <property type="entry name" value="Calcineurin-like_PHP_lpxH"/>
</dbReference>
<evidence type="ECO:0000313" key="3">
    <source>
        <dbReference type="EMBL" id="SMD07602.1"/>
    </source>
</evidence>
<dbReference type="InterPro" id="IPR011152">
    <property type="entry name" value="Pesterase_MJ0912"/>
</dbReference>
<reference evidence="3 4" key="1">
    <citation type="submission" date="2017-04" db="EMBL/GenBank/DDBJ databases">
        <authorList>
            <person name="Afonso C.L."/>
            <person name="Miller P.J."/>
            <person name="Scott M.A."/>
            <person name="Spackman E."/>
            <person name="Goraichik I."/>
            <person name="Dimitrov K.M."/>
            <person name="Suarez D.L."/>
            <person name="Swayne D.E."/>
        </authorList>
    </citation>
    <scope>NUCLEOTIDE SEQUENCE [LARGE SCALE GENOMIC DNA]</scope>
    <source>
        <strain evidence="3 4">DSM 3385</strain>
    </source>
</reference>
<dbReference type="PANTHER" id="PTHR42850:SF2">
    <property type="entry name" value="BLL5683 PROTEIN"/>
    <property type="match status" value="1"/>
</dbReference>
<dbReference type="InterPro" id="IPR029052">
    <property type="entry name" value="Metallo-depent_PP-like"/>
</dbReference>
<dbReference type="STRING" id="1121400.SAMN02746065_12912"/>
<evidence type="ECO:0000256" key="1">
    <source>
        <dbReference type="ARBA" id="ARBA00008950"/>
    </source>
</evidence>
<dbReference type="RefSeq" id="WP_084071458.1">
    <property type="nucleotide sequence ID" value="NZ_FWXY01000029.1"/>
</dbReference>